<keyword evidence="3" id="KW-1185">Reference proteome</keyword>
<protein>
    <submittedName>
        <fullName evidence="2">Amphi-Trp domain-containing protein</fullName>
    </submittedName>
</protein>
<evidence type="ECO:0000313" key="3">
    <source>
        <dbReference type="Proteomes" id="UP000471521"/>
    </source>
</evidence>
<sequence length="89" mass="9797">MREEIRFEHEQRRSRSEAADYPRAIADKLDAGDDVTLSAADKSVTLGPPETVDFEVIAGRETSSGADELSIEVELEWGEDDVDGELDVS</sequence>
<evidence type="ECO:0000259" key="1">
    <source>
        <dbReference type="Pfam" id="PF20068"/>
    </source>
</evidence>
<name>A0A6B0SP77_9EURY</name>
<dbReference type="RefSeq" id="WP_159525016.1">
    <property type="nucleotide sequence ID" value="NZ_WUUU01000005.1"/>
</dbReference>
<accession>A0A6B0SP77</accession>
<dbReference type="Pfam" id="PF20068">
    <property type="entry name" value="Amphi-Trp"/>
    <property type="match status" value="1"/>
</dbReference>
<dbReference type="Proteomes" id="UP000471521">
    <property type="component" value="Unassembled WGS sequence"/>
</dbReference>
<dbReference type="EMBL" id="WUUU01000005">
    <property type="protein sequence ID" value="MXR19429.1"/>
    <property type="molecule type" value="Genomic_DNA"/>
</dbReference>
<proteinExistence type="predicted"/>
<gene>
    <name evidence="2" type="ORF">GRX66_01970</name>
</gene>
<comment type="caution">
    <text evidence="2">The sequence shown here is derived from an EMBL/GenBank/DDBJ whole genome shotgun (WGS) entry which is preliminary data.</text>
</comment>
<feature type="domain" description="Amphi-Trp" evidence="1">
    <location>
        <begin position="1"/>
        <end position="84"/>
    </location>
</feature>
<dbReference type="InterPro" id="IPR027598">
    <property type="entry name" value="Amphi-Trp_dom"/>
</dbReference>
<dbReference type="OrthoDB" id="194858at2157"/>
<reference evidence="2 3" key="1">
    <citation type="submission" date="2019-12" db="EMBL/GenBank/DDBJ databases">
        <title>Isolation and characterization of three novel carbon monoxide-oxidizing members of Halobacteria from salione crusts and soils.</title>
        <authorList>
            <person name="Myers M.R."/>
            <person name="King G.M."/>
        </authorList>
    </citation>
    <scope>NUCLEOTIDE SEQUENCE [LARGE SCALE GENOMIC DNA]</scope>
    <source>
        <strain evidence="2 3">PCN9</strain>
    </source>
</reference>
<dbReference type="NCBIfam" id="TIGR04354">
    <property type="entry name" value="amphi-Trp"/>
    <property type="match status" value="1"/>
</dbReference>
<organism evidence="2 3">
    <name type="scientific">Halobacterium bonnevillei</name>
    <dbReference type="NCBI Taxonomy" id="2692200"/>
    <lineage>
        <taxon>Archaea</taxon>
        <taxon>Methanobacteriati</taxon>
        <taxon>Methanobacteriota</taxon>
        <taxon>Stenosarchaea group</taxon>
        <taxon>Halobacteria</taxon>
        <taxon>Halobacteriales</taxon>
        <taxon>Halobacteriaceae</taxon>
        <taxon>Halobacterium</taxon>
    </lineage>
</organism>
<dbReference type="AlphaFoldDB" id="A0A6B0SP77"/>
<evidence type="ECO:0000313" key="2">
    <source>
        <dbReference type="EMBL" id="MXR19429.1"/>
    </source>
</evidence>